<evidence type="ECO:0000256" key="1">
    <source>
        <dbReference type="ARBA" id="ARBA00022723"/>
    </source>
</evidence>
<proteinExistence type="predicted"/>
<name>G2Q5T4_THET4</name>
<dbReference type="Gene3D" id="2.20.28.30">
    <property type="entry name" value="RNA polymerase ii, chain L"/>
    <property type="match status" value="1"/>
</dbReference>
<dbReference type="RefSeq" id="XP_003659055.1">
    <property type="nucleotide sequence ID" value="XM_003659007.1"/>
</dbReference>
<dbReference type="OMA" id="ANDMLRC"/>
<dbReference type="InParanoid" id="G2Q5T4"/>
<keyword evidence="2" id="KW-0862">Zinc</keyword>
<feature type="compositionally biased region" description="Low complexity" evidence="3">
    <location>
        <begin position="72"/>
        <end position="84"/>
    </location>
</feature>
<organism evidence="4 5">
    <name type="scientific">Thermothelomyces thermophilus (strain ATCC 42464 / BCRC 31852 / DSM 1799)</name>
    <name type="common">Sporotrichum thermophile</name>
    <dbReference type="NCBI Taxonomy" id="573729"/>
    <lineage>
        <taxon>Eukaryota</taxon>
        <taxon>Fungi</taxon>
        <taxon>Dikarya</taxon>
        <taxon>Ascomycota</taxon>
        <taxon>Pezizomycotina</taxon>
        <taxon>Sordariomycetes</taxon>
        <taxon>Sordariomycetidae</taxon>
        <taxon>Sordariales</taxon>
        <taxon>Chaetomiaceae</taxon>
        <taxon>Thermothelomyces</taxon>
    </lineage>
</organism>
<feature type="compositionally biased region" description="Acidic residues" evidence="3">
    <location>
        <begin position="46"/>
        <end position="56"/>
    </location>
</feature>
<protein>
    <submittedName>
        <fullName evidence="4">Uncharacterized protein</fullName>
    </submittedName>
</protein>
<feature type="compositionally biased region" description="Polar residues" evidence="3">
    <location>
        <begin position="60"/>
        <end position="71"/>
    </location>
</feature>
<gene>
    <name evidence="4" type="ORF">MYCTH_2039938</name>
</gene>
<accession>G2Q5T4</accession>
<feature type="region of interest" description="Disordered" evidence="3">
    <location>
        <begin position="1"/>
        <end position="89"/>
    </location>
</feature>
<dbReference type="GO" id="GO:0006351">
    <property type="term" value="P:DNA-templated transcription"/>
    <property type="evidence" value="ECO:0007669"/>
    <property type="project" value="InterPro"/>
</dbReference>
<feature type="compositionally biased region" description="Polar residues" evidence="3">
    <location>
        <begin position="24"/>
        <end position="41"/>
    </location>
</feature>
<dbReference type="Proteomes" id="UP000007322">
    <property type="component" value="Chromosome 1"/>
</dbReference>
<dbReference type="SUPFAM" id="SSF63393">
    <property type="entry name" value="RNA polymerase subunits"/>
    <property type="match status" value="1"/>
</dbReference>
<evidence type="ECO:0000256" key="2">
    <source>
        <dbReference type="ARBA" id="ARBA00022833"/>
    </source>
</evidence>
<keyword evidence="5" id="KW-1185">Reference proteome</keyword>
<dbReference type="eggNOG" id="ENOG502RIXT">
    <property type="taxonomic scope" value="Eukaryota"/>
</dbReference>
<dbReference type="OrthoDB" id="4563354at2759"/>
<keyword evidence="1" id="KW-0479">Metal-binding</keyword>
<dbReference type="KEGG" id="mtm:MYCTH_2039938"/>
<dbReference type="SMART" id="SM00659">
    <property type="entry name" value="RPOLCX"/>
    <property type="match status" value="1"/>
</dbReference>
<dbReference type="InterPro" id="IPR029040">
    <property type="entry name" value="RPABC4/Spt4"/>
</dbReference>
<dbReference type="GeneID" id="11508970"/>
<reference evidence="4 5" key="1">
    <citation type="journal article" date="2011" name="Nat. Biotechnol.">
        <title>Comparative genomic analysis of the thermophilic biomass-degrading fungi Myceliophthora thermophila and Thielavia terrestris.</title>
        <authorList>
            <person name="Berka R.M."/>
            <person name="Grigoriev I.V."/>
            <person name="Otillar R."/>
            <person name="Salamov A."/>
            <person name="Grimwood J."/>
            <person name="Reid I."/>
            <person name="Ishmael N."/>
            <person name="John T."/>
            <person name="Darmond C."/>
            <person name="Moisan M.-C."/>
            <person name="Henrissat B."/>
            <person name="Coutinho P.M."/>
            <person name="Lombard V."/>
            <person name="Natvig D.O."/>
            <person name="Lindquist E."/>
            <person name="Schmutz J."/>
            <person name="Lucas S."/>
            <person name="Harris P."/>
            <person name="Powlowski J."/>
            <person name="Bellemare A."/>
            <person name="Taylor D."/>
            <person name="Butler G."/>
            <person name="de Vries R.P."/>
            <person name="Allijn I.E."/>
            <person name="van den Brink J."/>
            <person name="Ushinsky S."/>
            <person name="Storms R."/>
            <person name="Powell A.J."/>
            <person name="Paulsen I.T."/>
            <person name="Elbourne L.D.H."/>
            <person name="Baker S.E."/>
            <person name="Magnuson J."/>
            <person name="LaBoissiere S."/>
            <person name="Clutterbuck A.J."/>
            <person name="Martinez D."/>
            <person name="Wogulis M."/>
            <person name="de Leon A.L."/>
            <person name="Rey M.W."/>
            <person name="Tsang A."/>
        </authorList>
    </citation>
    <scope>NUCLEOTIDE SEQUENCE [LARGE SCALE GENOMIC DNA]</scope>
    <source>
        <strain evidence="5">ATCC 42464 / BCRC 31852 / DSM 1799</strain>
    </source>
</reference>
<feature type="non-terminal residue" evidence="4">
    <location>
        <position position="147"/>
    </location>
</feature>
<dbReference type="GO" id="GO:0003899">
    <property type="term" value="F:DNA-directed RNA polymerase activity"/>
    <property type="evidence" value="ECO:0007669"/>
    <property type="project" value="InterPro"/>
</dbReference>
<dbReference type="VEuPathDB" id="FungiDB:MYCTH_2039938"/>
<dbReference type="AlphaFoldDB" id="G2Q5T4"/>
<sequence>MSFREAYVPPVRQSAQQQQAASNHGGSRTPSFSQQEGSTVPVNGANDEEEEEEDDDTRILYQSKTRRTNIVSPSQAAASLSQPQGLPFRPRVNPGRAAYATPDEKVYYICGSCNLLSGFKSNDMLRCLNCGGMTMFKPRVKKYYSRP</sequence>
<dbReference type="Pfam" id="PF03604">
    <property type="entry name" value="Zn_ribbon_RPAB4"/>
    <property type="match status" value="1"/>
</dbReference>
<dbReference type="GO" id="GO:0003677">
    <property type="term" value="F:DNA binding"/>
    <property type="evidence" value="ECO:0007669"/>
    <property type="project" value="InterPro"/>
</dbReference>
<evidence type="ECO:0000256" key="3">
    <source>
        <dbReference type="SAM" id="MobiDB-lite"/>
    </source>
</evidence>
<evidence type="ECO:0000313" key="4">
    <source>
        <dbReference type="EMBL" id="AEO53810.1"/>
    </source>
</evidence>
<evidence type="ECO:0000313" key="5">
    <source>
        <dbReference type="Proteomes" id="UP000007322"/>
    </source>
</evidence>
<dbReference type="EMBL" id="CP003002">
    <property type="protein sequence ID" value="AEO53810.1"/>
    <property type="molecule type" value="Genomic_DNA"/>
</dbReference>
<dbReference type="GO" id="GO:0046872">
    <property type="term" value="F:metal ion binding"/>
    <property type="evidence" value="ECO:0007669"/>
    <property type="project" value="UniProtKB-KW"/>
</dbReference>
<feature type="compositionally biased region" description="Low complexity" evidence="3">
    <location>
        <begin position="13"/>
        <end position="22"/>
    </location>
</feature>
<dbReference type="HOGENOM" id="CLU_1772622_0_0_1"/>
<dbReference type="InterPro" id="IPR006591">
    <property type="entry name" value="RNAP_P/RPABC4"/>
</dbReference>